<sequence>MTDVRVHTWITENSRSGFPEIDNPGLLGALSNRPSFGIAFSGGGTRSAAATLGQIRALCKLGWVDQARYMSANSGGTWTSVPFVYLPPNFEEARFLGDYIPPDEICDATLKKPEDPESMEGCIFHARLATHGGLSLLLWGDEGYSRFVGNVFLNRFELHDREGGKCFSFDEEAINRIRGRNPALASSDFYQVRQGRPFLIVVGTMLAPSAWNTQGLDPARKRERYLFEATPLYVGVGKEFECPSNKDGSGRMLVGGGYVDPFGYDSDAPTDDSNPKGCFSVSLGGDRHRFTLSDMIGMSSAAPAIFLANNGFKSEIFPEFRHWAVDRQKVISDSGFEQEAVELKHGDGGDIDNLALLPLLARGVQNILVFVNTRRKFNEAANLDAVTTEDLVDDVVSLFRATEELPDNVVFEDGATELARLCGEFKRKREAGEPLVHCQSYRIRDNDRQRVRGDGYTPTICWVYLDCPQRWLDALPASGTSKLVDDIRSRRGDFKDFPHYKTFGEGSAALIDLDRERVRALSNLAAWTVFESRDYIAQHLDL</sequence>
<evidence type="ECO:0008006" key="3">
    <source>
        <dbReference type="Google" id="ProtNLM"/>
    </source>
</evidence>
<dbReference type="KEGG" id="acog:HWD57_19135"/>
<evidence type="ECO:0000313" key="1">
    <source>
        <dbReference type="EMBL" id="QLH51674.1"/>
    </source>
</evidence>
<organism evidence="1 2">
    <name type="scientific">Candidatus Accumulibacter cognatus</name>
    <dbReference type="NCBI Taxonomy" id="2954383"/>
    <lineage>
        <taxon>Bacteria</taxon>
        <taxon>Pseudomonadati</taxon>
        <taxon>Pseudomonadota</taxon>
        <taxon>Betaproteobacteria</taxon>
        <taxon>Candidatus Accumulibacter</taxon>
    </lineage>
</organism>
<gene>
    <name evidence="1" type="ORF">HWD57_19135</name>
</gene>
<dbReference type="Gene3D" id="3.40.1090.10">
    <property type="entry name" value="Cytosolic phospholipase A2 catalytic domain"/>
    <property type="match status" value="1"/>
</dbReference>
<evidence type="ECO:0000313" key="2">
    <source>
        <dbReference type="Proteomes" id="UP000509684"/>
    </source>
</evidence>
<dbReference type="PANTHER" id="PTHR10728:SF40">
    <property type="entry name" value="PATATIN FAMILY PROTEIN"/>
    <property type="match status" value="1"/>
</dbReference>
<name>A0A7D5ND23_9PROT</name>
<protein>
    <recommendedName>
        <fullName evidence="3">PNPLA domain-containing protein</fullName>
    </recommendedName>
</protein>
<dbReference type="InterPro" id="IPR016035">
    <property type="entry name" value="Acyl_Trfase/lysoPLipase"/>
</dbReference>
<dbReference type="EMBL" id="CP058708">
    <property type="protein sequence ID" value="QLH51674.1"/>
    <property type="molecule type" value="Genomic_DNA"/>
</dbReference>
<proteinExistence type="predicted"/>
<reference evidence="1 2" key="1">
    <citation type="journal article" date="2019" name="Microbiome">
        <title>Annotated bacterial chromosomes from frame-shift-corrected long-read metagenomic data.</title>
        <authorList>
            <person name="Arumugam K."/>
            <person name="Bagci C."/>
            <person name="Bessarab I."/>
            <person name="Beier S."/>
            <person name="Buchfink B."/>
            <person name="Gorska A."/>
            <person name="Qiu G."/>
            <person name="Huson D.H."/>
            <person name="Williams R.B.H."/>
        </authorList>
    </citation>
    <scope>NUCLEOTIDE SEQUENCE [LARGE SCALE GENOMIC DNA]</scope>
    <source>
        <strain evidence="1">SSA1</strain>
    </source>
</reference>
<dbReference type="GO" id="GO:0046475">
    <property type="term" value="P:glycerophospholipid catabolic process"/>
    <property type="evidence" value="ECO:0007669"/>
    <property type="project" value="TreeGrafter"/>
</dbReference>
<dbReference type="GO" id="GO:0005829">
    <property type="term" value="C:cytosol"/>
    <property type="evidence" value="ECO:0007669"/>
    <property type="project" value="TreeGrafter"/>
</dbReference>
<dbReference type="AlphaFoldDB" id="A0A7D5ND23"/>
<dbReference type="GO" id="GO:0004623">
    <property type="term" value="F:phospholipase A2 activity"/>
    <property type="evidence" value="ECO:0007669"/>
    <property type="project" value="TreeGrafter"/>
</dbReference>
<dbReference type="Proteomes" id="UP000509684">
    <property type="component" value="Chromosome"/>
</dbReference>
<dbReference type="PANTHER" id="PTHR10728">
    <property type="entry name" value="CYTOSOLIC PHOSPHOLIPASE A2"/>
    <property type="match status" value="1"/>
</dbReference>
<dbReference type="SUPFAM" id="SSF52151">
    <property type="entry name" value="FabD/lysophospholipase-like"/>
    <property type="match status" value="1"/>
</dbReference>
<accession>A0A7D5ND23</accession>